<proteinExistence type="predicted"/>
<gene>
    <name evidence="2" type="ORF">XF8B_40280</name>
</gene>
<protein>
    <submittedName>
        <fullName evidence="2">Uncharacterized protein</fullName>
    </submittedName>
</protein>
<dbReference type="AlphaFoldDB" id="A0A810BCI0"/>
<feature type="region of interest" description="Disordered" evidence="1">
    <location>
        <begin position="42"/>
        <end position="61"/>
    </location>
</feature>
<evidence type="ECO:0000313" key="2">
    <source>
        <dbReference type="EMBL" id="BCE73917.1"/>
    </source>
</evidence>
<feature type="compositionally biased region" description="Basic and acidic residues" evidence="1">
    <location>
        <begin position="128"/>
        <end position="140"/>
    </location>
</feature>
<dbReference type="EMBL" id="AP023097">
    <property type="protein sequence ID" value="BCE73917.1"/>
    <property type="molecule type" value="Genomic_DNA"/>
</dbReference>
<name>A0A810BCI0_9BRAD</name>
<reference evidence="2" key="1">
    <citation type="submission" date="2020-05" db="EMBL/GenBank/DDBJ databases">
        <title>Complete genome sequence of Bradyrhizobium diazoefficiens XF8 isolated from soybean nodule.</title>
        <authorList>
            <person name="Noda R."/>
            <person name="Kakizaki K."/>
            <person name="Minamisawa K."/>
        </authorList>
    </citation>
    <scope>NUCLEOTIDE SEQUENCE</scope>
    <source>
        <strain evidence="2">XF8</strain>
    </source>
</reference>
<organism evidence="2">
    <name type="scientific">Bradyrhizobium diazoefficiens</name>
    <dbReference type="NCBI Taxonomy" id="1355477"/>
    <lineage>
        <taxon>Bacteria</taxon>
        <taxon>Pseudomonadati</taxon>
        <taxon>Pseudomonadota</taxon>
        <taxon>Alphaproteobacteria</taxon>
        <taxon>Hyphomicrobiales</taxon>
        <taxon>Nitrobacteraceae</taxon>
        <taxon>Bradyrhizobium</taxon>
    </lineage>
</organism>
<feature type="region of interest" description="Disordered" evidence="1">
    <location>
        <begin position="126"/>
        <end position="147"/>
    </location>
</feature>
<evidence type="ECO:0000256" key="1">
    <source>
        <dbReference type="SAM" id="MobiDB-lite"/>
    </source>
</evidence>
<sequence>MRLIEFNGEARPLFDWARRTGISSDTLAKRLNMGWSAEEALTTPVGKQGRKPRSPMPAPSVAKALPALRDWQRDMHAAHRQMTRSVRSFVRQMEEQMAELRHGLDQHLAAQLAEADRNIIASYTRGEASTHRKVGADRCPRVAQESV</sequence>
<accession>A0A810BCI0</accession>